<gene>
    <name evidence="8" type="ORF">OO013_04080</name>
</gene>
<feature type="domain" description="Multidrug resistance protein MdtA-like barrel-sandwich hybrid" evidence="5">
    <location>
        <begin position="56"/>
        <end position="187"/>
    </location>
</feature>
<dbReference type="NCBIfam" id="TIGR01730">
    <property type="entry name" value="RND_mfp"/>
    <property type="match status" value="1"/>
</dbReference>
<dbReference type="Gene3D" id="2.40.50.100">
    <property type="match status" value="1"/>
</dbReference>
<reference evidence="8 9" key="1">
    <citation type="submission" date="2022-11" db="EMBL/GenBank/DDBJ databases">
        <title>The characterization of three novel Bacteroidetes species and genomic analysis of their roles in tidal elemental geochemical cycles.</title>
        <authorList>
            <person name="Ma K."/>
        </authorList>
    </citation>
    <scope>NUCLEOTIDE SEQUENCE [LARGE SCALE GENOMIC DNA]</scope>
    <source>
        <strain evidence="8 9">M17</strain>
    </source>
</reference>
<dbReference type="Pfam" id="PF25944">
    <property type="entry name" value="Beta-barrel_RND"/>
    <property type="match status" value="1"/>
</dbReference>
<comment type="caution">
    <text evidence="8">The sequence shown here is derived from an EMBL/GenBank/DDBJ whole genome shotgun (WGS) entry which is preliminary data.</text>
</comment>
<dbReference type="Pfam" id="PF25967">
    <property type="entry name" value="RND-MFP_C"/>
    <property type="match status" value="1"/>
</dbReference>
<feature type="coiled-coil region" evidence="3">
    <location>
        <begin position="94"/>
        <end position="159"/>
    </location>
</feature>
<dbReference type="Proteomes" id="UP001209885">
    <property type="component" value="Unassembled WGS sequence"/>
</dbReference>
<evidence type="ECO:0000256" key="2">
    <source>
        <dbReference type="ARBA" id="ARBA00009477"/>
    </source>
</evidence>
<feature type="domain" description="Multidrug resistance protein MdtA-like beta-barrel" evidence="6">
    <location>
        <begin position="201"/>
        <end position="290"/>
    </location>
</feature>
<dbReference type="PANTHER" id="PTHR30158">
    <property type="entry name" value="ACRA/E-RELATED COMPONENT OF DRUG EFFLUX TRANSPORTER"/>
    <property type="match status" value="1"/>
</dbReference>
<comment type="subcellular location">
    <subcellularLocation>
        <location evidence="1">Cell envelope</location>
    </subcellularLocation>
</comment>
<evidence type="ECO:0000259" key="4">
    <source>
        <dbReference type="Pfam" id="PF25876"/>
    </source>
</evidence>
<comment type="similarity">
    <text evidence="2">Belongs to the membrane fusion protein (MFP) (TC 8.A.1) family.</text>
</comment>
<feature type="domain" description="Multidrug resistance protein MdtA-like alpha-helical hairpin" evidence="4">
    <location>
        <begin position="97"/>
        <end position="163"/>
    </location>
</feature>
<evidence type="ECO:0000259" key="6">
    <source>
        <dbReference type="Pfam" id="PF25944"/>
    </source>
</evidence>
<dbReference type="Pfam" id="PF25876">
    <property type="entry name" value="HH_MFP_RND"/>
    <property type="match status" value="1"/>
</dbReference>
<evidence type="ECO:0000313" key="8">
    <source>
        <dbReference type="EMBL" id="MCX2743028.1"/>
    </source>
</evidence>
<evidence type="ECO:0000256" key="1">
    <source>
        <dbReference type="ARBA" id="ARBA00004196"/>
    </source>
</evidence>
<dbReference type="RefSeq" id="WP_266055396.1">
    <property type="nucleotide sequence ID" value="NZ_JAPFQN010000003.1"/>
</dbReference>
<dbReference type="EMBL" id="JAPFQN010000003">
    <property type="protein sequence ID" value="MCX2743028.1"/>
    <property type="molecule type" value="Genomic_DNA"/>
</dbReference>
<evidence type="ECO:0000256" key="3">
    <source>
        <dbReference type="SAM" id="Coils"/>
    </source>
</evidence>
<name>A0ABT3RNC8_9BACT</name>
<organism evidence="8 9">
    <name type="scientific">Mangrovivirga halotolerans</name>
    <dbReference type="NCBI Taxonomy" id="2993936"/>
    <lineage>
        <taxon>Bacteria</taxon>
        <taxon>Pseudomonadati</taxon>
        <taxon>Bacteroidota</taxon>
        <taxon>Cytophagia</taxon>
        <taxon>Cytophagales</taxon>
        <taxon>Mangrovivirgaceae</taxon>
        <taxon>Mangrovivirga</taxon>
    </lineage>
</organism>
<evidence type="ECO:0000259" key="5">
    <source>
        <dbReference type="Pfam" id="PF25917"/>
    </source>
</evidence>
<accession>A0ABT3RNC8</accession>
<dbReference type="Gene3D" id="2.40.30.170">
    <property type="match status" value="1"/>
</dbReference>
<dbReference type="InterPro" id="IPR058625">
    <property type="entry name" value="MdtA-like_BSH"/>
</dbReference>
<dbReference type="InterPro" id="IPR058627">
    <property type="entry name" value="MdtA-like_C"/>
</dbReference>
<sequence>MRFLPVFLLIITIVSCSKKETQTTTLIQIPVVEVKKDSISLEREFVGQVYGQKDIPIRARVSGFLDGIHFKEGFPVKKDQLLYTIDSQPFKESVVAAESDLAAANTRLVKARNDLERIKPLADMNAVSKKDLDAAIASRDAAEASLKAAKAQVNMQEINLGYTSIKSPIDGIIGKTNVKEGEYIGNAPGSINLNTVSRIDTIHVEFFLTENDYLQIMGHLEKNRGDESPRKKVPLKLVLADGSVFPYQGMVKFINRQVDASTGAILVQAAFPNPEEVIRPGQFAKVRATVASINDALLVPQRAVSEMQGRFSVWKVNENNQVEQQQIEILSQYHDYYIVKSGLKAGDKIVLEGIQKVSNDVKIDPILTDFNSQVTKN</sequence>
<keyword evidence="3" id="KW-0175">Coiled coil</keyword>
<dbReference type="Pfam" id="PF25917">
    <property type="entry name" value="BSH_RND"/>
    <property type="match status" value="1"/>
</dbReference>
<keyword evidence="9" id="KW-1185">Reference proteome</keyword>
<dbReference type="Gene3D" id="1.10.287.470">
    <property type="entry name" value="Helix hairpin bin"/>
    <property type="match status" value="1"/>
</dbReference>
<dbReference type="InterPro" id="IPR058624">
    <property type="entry name" value="MdtA-like_HH"/>
</dbReference>
<protein>
    <submittedName>
        <fullName evidence="8">Efflux RND transporter periplasmic adaptor subunit</fullName>
    </submittedName>
</protein>
<dbReference type="Gene3D" id="2.40.420.20">
    <property type="match status" value="1"/>
</dbReference>
<dbReference type="InterPro" id="IPR058626">
    <property type="entry name" value="MdtA-like_b-barrel"/>
</dbReference>
<evidence type="ECO:0000313" key="9">
    <source>
        <dbReference type="Proteomes" id="UP001209885"/>
    </source>
</evidence>
<evidence type="ECO:0000259" key="7">
    <source>
        <dbReference type="Pfam" id="PF25967"/>
    </source>
</evidence>
<dbReference type="SUPFAM" id="SSF111369">
    <property type="entry name" value="HlyD-like secretion proteins"/>
    <property type="match status" value="1"/>
</dbReference>
<dbReference type="InterPro" id="IPR006143">
    <property type="entry name" value="RND_pump_MFP"/>
</dbReference>
<feature type="domain" description="Multidrug resistance protein MdtA-like C-terminal permuted SH3" evidence="7">
    <location>
        <begin position="295"/>
        <end position="356"/>
    </location>
</feature>
<proteinExistence type="inferred from homology"/>
<dbReference type="PROSITE" id="PS51257">
    <property type="entry name" value="PROKAR_LIPOPROTEIN"/>
    <property type="match status" value="1"/>
</dbReference>